<feature type="domain" description="TIR" evidence="4">
    <location>
        <begin position="18"/>
        <end position="167"/>
    </location>
</feature>
<proteinExistence type="predicted"/>
<reference evidence="5 6" key="1">
    <citation type="submission" date="2016-07" db="EMBL/GenBank/DDBJ databases">
        <title>Pervasive Adenine N6-methylation of Active Genes in Fungi.</title>
        <authorList>
            <consortium name="DOE Joint Genome Institute"/>
            <person name="Mondo S.J."/>
            <person name="Dannebaum R.O."/>
            <person name="Kuo R.C."/>
            <person name="Labutti K."/>
            <person name="Haridas S."/>
            <person name="Kuo A."/>
            <person name="Salamov A."/>
            <person name="Ahrendt S.R."/>
            <person name="Lipzen A."/>
            <person name="Sullivan W."/>
            <person name="Andreopoulos W.B."/>
            <person name="Clum A."/>
            <person name="Lindquist E."/>
            <person name="Daum C."/>
            <person name="Ramamoorthy G.K."/>
            <person name="Gryganskyi A."/>
            <person name="Culley D."/>
            <person name="Magnuson J.K."/>
            <person name="James T.Y."/>
            <person name="O'Malley M.A."/>
            <person name="Stajich J.E."/>
            <person name="Spatafora J.W."/>
            <person name="Visel A."/>
            <person name="Grigoriev I.V."/>
        </authorList>
    </citation>
    <scope>NUCLEOTIDE SEQUENCE [LARGE SCALE GENOMIC DNA]</scope>
    <source>
        <strain evidence="5 6">JEL800</strain>
    </source>
</reference>
<dbReference type="Gene3D" id="3.40.50.10140">
    <property type="entry name" value="Toll/interleukin-1 receptor homology (TIR) domain"/>
    <property type="match status" value="1"/>
</dbReference>
<evidence type="ECO:0000256" key="2">
    <source>
        <dbReference type="ARBA" id="ARBA00022803"/>
    </source>
</evidence>
<feature type="repeat" description="TPR" evidence="3">
    <location>
        <begin position="811"/>
        <end position="844"/>
    </location>
</feature>
<dbReference type="InterPro" id="IPR027417">
    <property type="entry name" value="P-loop_NTPase"/>
</dbReference>
<dbReference type="Pfam" id="PF13424">
    <property type="entry name" value="TPR_12"/>
    <property type="match status" value="6"/>
</dbReference>
<dbReference type="GO" id="GO:0043531">
    <property type="term" value="F:ADP binding"/>
    <property type="evidence" value="ECO:0007669"/>
    <property type="project" value="InterPro"/>
</dbReference>
<dbReference type="GO" id="GO:0007165">
    <property type="term" value="P:signal transduction"/>
    <property type="evidence" value="ECO:0007669"/>
    <property type="project" value="InterPro"/>
</dbReference>
<dbReference type="SMART" id="SM00028">
    <property type="entry name" value="TPR"/>
    <property type="match status" value="14"/>
</dbReference>
<feature type="repeat" description="TPR" evidence="3">
    <location>
        <begin position="983"/>
        <end position="1016"/>
    </location>
</feature>
<dbReference type="Pfam" id="PF13676">
    <property type="entry name" value="TIR_2"/>
    <property type="match status" value="1"/>
</dbReference>
<evidence type="ECO:0000313" key="5">
    <source>
        <dbReference type="EMBL" id="ORY44228.1"/>
    </source>
</evidence>
<dbReference type="Gene3D" id="3.40.50.300">
    <property type="entry name" value="P-loop containing nucleotide triphosphate hydrolases"/>
    <property type="match status" value="1"/>
</dbReference>
<evidence type="ECO:0000256" key="1">
    <source>
        <dbReference type="ARBA" id="ARBA00022737"/>
    </source>
</evidence>
<keyword evidence="6" id="KW-1185">Reference proteome</keyword>
<evidence type="ECO:0000259" key="4">
    <source>
        <dbReference type="PROSITE" id="PS50104"/>
    </source>
</evidence>
<dbReference type="EMBL" id="MCGO01000023">
    <property type="protein sequence ID" value="ORY44228.1"/>
    <property type="molecule type" value="Genomic_DNA"/>
</dbReference>
<dbReference type="Proteomes" id="UP000193642">
    <property type="component" value="Unassembled WGS sequence"/>
</dbReference>
<dbReference type="Pfam" id="PF00931">
    <property type="entry name" value="NB-ARC"/>
    <property type="match status" value="1"/>
</dbReference>
<dbReference type="STRING" id="329046.A0A1Y2CB28"/>
<dbReference type="PANTHER" id="PTHR45641:SF19">
    <property type="entry name" value="NEPHROCYSTIN-3"/>
    <property type="match status" value="1"/>
</dbReference>
<name>A0A1Y2CB28_9FUNG</name>
<dbReference type="SUPFAM" id="SSF48452">
    <property type="entry name" value="TPR-like"/>
    <property type="match status" value="2"/>
</dbReference>
<evidence type="ECO:0000256" key="3">
    <source>
        <dbReference type="PROSITE-ProRule" id="PRU00339"/>
    </source>
</evidence>
<dbReference type="InterPro" id="IPR019734">
    <property type="entry name" value="TPR_rpt"/>
</dbReference>
<dbReference type="SUPFAM" id="SSF52540">
    <property type="entry name" value="P-loop containing nucleoside triphosphate hydrolases"/>
    <property type="match status" value="1"/>
</dbReference>
<dbReference type="PROSITE" id="PS50104">
    <property type="entry name" value="TIR"/>
    <property type="match status" value="1"/>
</dbReference>
<dbReference type="PROSITE" id="PS50005">
    <property type="entry name" value="TPR"/>
    <property type="match status" value="5"/>
</dbReference>
<keyword evidence="1" id="KW-0677">Repeat</keyword>
<accession>A0A1Y2CB28</accession>
<dbReference type="InterPro" id="IPR035897">
    <property type="entry name" value="Toll_tir_struct_dom_sf"/>
</dbReference>
<feature type="repeat" description="TPR" evidence="3">
    <location>
        <begin position="682"/>
        <end position="715"/>
    </location>
</feature>
<dbReference type="InterPro" id="IPR000157">
    <property type="entry name" value="TIR_dom"/>
</dbReference>
<dbReference type="Gene3D" id="1.25.40.10">
    <property type="entry name" value="Tetratricopeptide repeat domain"/>
    <property type="match status" value="6"/>
</dbReference>
<dbReference type="SUPFAM" id="SSF52200">
    <property type="entry name" value="Toll/Interleukin receptor TIR domain"/>
    <property type="match status" value="1"/>
</dbReference>
<dbReference type="PANTHER" id="PTHR45641">
    <property type="entry name" value="TETRATRICOPEPTIDE REPEAT PROTEIN (AFU_ORTHOLOGUE AFUA_6G03870)"/>
    <property type="match status" value="1"/>
</dbReference>
<gene>
    <name evidence="5" type="ORF">BCR33DRAFT_738359</name>
</gene>
<feature type="repeat" description="TPR" evidence="3">
    <location>
        <begin position="940"/>
        <end position="973"/>
    </location>
</feature>
<keyword evidence="2 3" id="KW-0802">TPR repeat</keyword>
<evidence type="ECO:0000313" key="6">
    <source>
        <dbReference type="Proteomes" id="UP000193642"/>
    </source>
</evidence>
<protein>
    <submittedName>
        <fullName evidence="5">TPR-like protein</fullName>
    </submittedName>
</protein>
<dbReference type="OrthoDB" id="2149695at2759"/>
<organism evidence="5 6">
    <name type="scientific">Rhizoclosmatium globosum</name>
    <dbReference type="NCBI Taxonomy" id="329046"/>
    <lineage>
        <taxon>Eukaryota</taxon>
        <taxon>Fungi</taxon>
        <taxon>Fungi incertae sedis</taxon>
        <taxon>Chytridiomycota</taxon>
        <taxon>Chytridiomycota incertae sedis</taxon>
        <taxon>Chytridiomycetes</taxon>
        <taxon>Chytridiales</taxon>
        <taxon>Chytriomycetaceae</taxon>
        <taxon>Rhizoclosmatium</taxon>
    </lineage>
</organism>
<comment type="caution">
    <text evidence="5">The sequence shown here is derived from an EMBL/GenBank/DDBJ whole genome shotgun (WGS) entry which is preliminary data.</text>
</comment>
<dbReference type="InterPro" id="IPR011990">
    <property type="entry name" value="TPR-like_helical_dom_sf"/>
</dbReference>
<feature type="repeat" description="TPR" evidence="3">
    <location>
        <begin position="854"/>
        <end position="887"/>
    </location>
</feature>
<dbReference type="Pfam" id="PF13374">
    <property type="entry name" value="TPR_10"/>
    <property type="match status" value="2"/>
</dbReference>
<dbReference type="InterPro" id="IPR002182">
    <property type="entry name" value="NB-ARC"/>
</dbReference>
<sequence>MDTNNTTRLWRCNNHLSGEHDVFISYRVSSEAQVAKWLASLIERVGRRRCNKDIRVFLDSNCLNKGEDWEQGFLNGLRNSKLIVYLISAASLETLIEKTNASKVDNVLLEIETGLKMKAADQARLLPIFVGSIMADGSYSPFDTSYFSGSKYPDIIHAGSKDNVRDSMAHLFKIQGDFIKHPPSNENALYLAADSILKLVAPHQITQATDQQLPPIAKSFMSHNTEIESIYQSLFIDGVSLVTGFPGMGKSSVAAKVAHDSLKLYQHVFWISLESTPTAYVGFERIAKSLNLSVSEPTSAAYRKVVSYWLECNHGYLLVIDNADNPKIVEDCFQEVSKFLGDVLITSRHNNISQFFQHLNCHQIIQLESWSDVIACQYLEERTGIQTNISDSNVKSILHMLNGHALSVAQAGSFIKNKRLSYANFLKKMHNLVLDTSSFPEIGKRGSIAKIYQLFKDDIELSGITDPLRLLEAVSYLSPVSIPIELLEAFQEKLHLTTDAVENINILVDNGWLSTNPDFTIFSTHSIIQELSRPQEQSASSVHCYITAFISLYSGNYTQMDKREREFYIELSKQTQSILTLMLQLNDHHQEDDWSLIKLLVDKWFVYLQHSRQQIHSIEILSKCIQIEYQWYSNSNALASSNFKLGQIKFEQADYAGAKKLYQECLQIQVKVYETRQHPSVASTIYSLGQIASNQGDYIEAKKLYEECLQLQVKVYGTRHHPSAAPTIYALGQIASKQGDYAGAKKLYEECLQIQMKVYGTRQHPSVASSIFALGQIASNQGDYIEAKKLYEECLQIKVTVYGTRQHPSVASTIYSLGQTASDQGDYAEAKKLYEECLQIQVKVYGTRQHPSVASSIFALGQIASNQGDYAEAKKLYEECLQIQVKVYGTRQHPSVGTTIHEIGTALFLQGDYAEAKKLYEECLQIQVKVYGTRQHPSVASILYALGQTTSAQGNYAEAKKLYEECLQIDEKVYGKRHHASAASTIYALGQIASKQGDYAEAKKLYEECLQIKVKVYGTRQHPSVASSIFALGQIASNQGDYIEAKKLYEECLQIQVTVYGTRQHPTVGTTIHEIGTALSLQGDYAEAKKLYEECLQIQVKVYGTRQHPSVASSIFALGQIASNQGDYIEAKKLYEECLQIKVTVYGTRQHPTVGTTIYALGQNASDQGDYAEAKKLYEECLQIQVKVYGTRQHPSVAITLRELGTTEYLASNYAIGKTLLEESLYTLRMVYASGKHPSIAKNLRELGICLYYLGSLTLSKEFLQEAVGLMLQVHGKQEHIDVAITFHALGKTDSKLGNLGEAQKHFSRSIMIMNSIFGDLQHPKKVIIENDNNALNVEIKQSFMNGKLSTTETKLCNIM</sequence>